<dbReference type="Proteomes" id="UP001412067">
    <property type="component" value="Unassembled WGS sequence"/>
</dbReference>
<organism evidence="1 2">
    <name type="scientific">Platanthera guangdongensis</name>
    <dbReference type="NCBI Taxonomy" id="2320717"/>
    <lineage>
        <taxon>Eukaryota</taxon>
        <taxon>Viridiplantae</taxon>
        <taxon>Streptophyta</taxon>
        <taxon>Embryophyta</taxon>
        <taxon>Tracheophyta</taxon>
        <taxon>Spermatophyta</taxon>
        <taxon>Magnoliopsida</taxon>
        <taxon>Liliopsida</taxon>
        <taxon>Asparagales</taxon>
        <taxon>Orchidaceae</taxon>
        <taxon>Orchidoideae</taxon>
        <taxon>Orchideae</taxon>
        <taxon>Orchidinae</taxon>
        <taxon>Platanthera</taxon>
    </lineage>
</organism>
<protein>
    <submittedName>
        <fullName evidence="1">Uncharacterized protein</fullName>
    </submittedName>
</protein>
<dbReference type="EMBL" id="JBBWWR010000014">
    <property type="protein sequence ID" value="KAK8953131.1"/>
    <property type="molecule type" value="Genomic_DNA"/>
</dbReference>
<evidence type="ECO:0000313" key="2">
    <source>
        <dbReference type="Proteomes" id="UP001412067"/>
    </source>
</evidence>
<evidence type="ECO:0000313" key="1">
    <source>
        <dbReference type="EMBL" id="KAK8953131.1"/>
    </source>
</evidence>
<accession>A0ABR2LW81</accession>
<keyword evidence="2" id="KW-1185">Reference proteome</keyword>
<reference evidence="1 2" key="1">
    <citation type="journal article" date="2022" name="Nat. Plants">
        <title>Genomes of leafy and leafless Platanthera orchids illuminate the evolution of mycoheterotrophy.</title>
        <authorList>
            <person name="Li M.H."/>
            <person name="Liu K.W."/>
            <person name="Li Z."/>
            <person name="Lu H.C."/>
            <person name="Ye Q.L."/>
            <person name="Zhang D."/>
            <person name="Wang J.Y."/>
            <person name="Li Y.F."/>
            <person name="Zhong Z.M."/>
            <person name="Liu X."/>
            <person name="Yu X."/>
            <person name="Liu D.K."/>
            <person name="Tu X.D."/>
            <person name="Liu B."/>
            <person name="Hao Y."/>
            <person name="Liao X.Y."/>
            <person name="Jiang Y.T."/>
            <person name="Sun W.H."/>
            <person name="Chen J."/>
            <person name="Chen Y.Q."/>
            <person name="Ai Y."/>
            <person name="Zhai J.W."/>
            <person name="Wu S.S."/>
            <person name="Zhou Z."/>
            <person name="Hsiao Y.Y."/>
            <person name="Wu W.L."/>
            <person name="Chen Y.Y."/>
            <person name="Lin Y.F."/>
            <person name="Hsu J.L."/>
            <person name="Li C.Y."/>
            <person name="Wang Z.W."/>
            <person name="Zhao X."/>
            <person name="Zhong W.Y."/>
            <person name="Ma X.K."/>
            <person name="Ma L."/>
            <person name="Huang J."/>
            <person name="Chen G.Z."/>
            <person name="Huang M.Z."/>
            <person name="Huang L."/>
            <person name="Peng D.H."/>
            <person name="Luo Y.B."/>
            <person name="Zou S.Q."/>
            <person name="Chen S.P."/>
            <person name="Lan S."/>
            <person name="Tsai W.C."/>
            <person name="Van de Peer Y."/>
            <person name="Liu Z.J."/>
        </authorList>
    </citation>
    <scope>NUCLEOTIDE SEQUENCE [LARGE SCALE GENOMIC DNA]</scope>
    <source>
        <strain evidence="1">Lor288</strain>
    </source>
</reference>
<name>A0ABR2LW81_9ASPA</name>
<proteinExistence type="predicted"/>
<gene>
    <name evidence="1" type="ORF">KSP40_PGU005522</name>
</gene>
<comment type="caution">
    <text evidence="1">The sequence shown here is derived from an EMBL/GenBank/DDBJ whole genome shotgun (WGS) entry which is preliminary data.</text>
</comment>
<sequence>MKTLPYHRLRWRGNPENLLFVDKIVSKKSNAFDEIVYPSFEETTRLLTGPSKNIRKQTPQSDENLYLRALTS</sequence>